<comment type="caution">
    <text evidence="2">The sequence shown here is derived from an EMBL/GenBank/DDBJ whole genome shotgun (WGS) entry which is preliminary data.</text>
</comment>
<proteinExistence type="predicted"/>
<name>K1SD76_9ZZZZ</name>
<keyword evidence="1" id="KW-0812">Transmembrane</keyword>
<dbReference type="AlphaFoldDB" id="K1SD76"/>
<feature type="transmembrane region" description="Helical" evidence="1">
    <location>
        <begin position="93"/>
        <end position="113"/>
    </location>
</feature>
<keyword evidence="1" id="KW-1133">Transmembrane helix</keyword>
<keyword evidence="1" id="KW-0472">Membrane</keyword>
<feature type="transmembrane region" description="Helical" evidence="1">
    <location>
        <begin position="62"/>
        <end position="81"/>
    </location>
</feature>
<evidence type="ECO:0000256" key="1">
    <source>
        <dbReference type="SAM" id="Phobius"/>
    </source>
</evidence>
<evidence type="ECO:0000313" key="2">
    <source>
        <dbReference type="EMBL" id="EKC58682.1"/>
    </source>
</evidence>
<reference evidence="2" key="1">
    <citation type="journal article" date="2013" name="Environ. Microbiol.">
        <title>Microbiota from the distal guts of lean and obese adolescents exhibit partial functional redundancy besides clear differences in community structure.</title>
        <authorList>
            <person name="Ferrer M."/>
            <person name="Ruiz A."/>
            <person name="Lanza F."/>
            <person name="Haange S.B."/>
            <person name="Oberbach A."/>
            <person name="Till H."/>
            <person name="Bargiela R."/>
            <person name="Campoy C."/>
            <person name="Segura M.T."/>
            <person name="Richter M."/>
            <person name="von Bergen M."/>
            <person name="Seifert J."/>
            <person name="Suarez A."/>
        </authorList>
    </citation>
    <scope>NUCLEOTIDE SEQUENCE</scope>
</reference>
<protein>
    <submittedName>
        <fullName evidence="2">Membrane protein</fullName>
    </submittedName>
</protein>
<accession>K1SD76</accession>
<feature type="transmembrane region" description="Helical" evidence="1">
    <location>
        <begin position="28"/>
        <end position="46"/>
    </location>
</feature>
<sequence>MYANAKGKIAGYETGKLVDWTTPDFRSILLWFGITVVLFFCAMIVYKKRKAEIGGFIGKNNVLNFLCTFTIGFYGFVLAYSFSSTYIGKWPSLAISCLIFAVIYFVLDIIFIRNLKLFAKGLYKLPIHLAAALLIFAFFATGYFGAASKTPKIEKISK</sequence>
<dbReference type="EMBL" id="AJWZ01006818">
    <property type="protein sequence ID" value="EKC58682.1"/>
    <property type="molecule type" value="Genomic_DNA"/>
</dbReference>
<organism evidence="2">
    <name type="scientific">human gut metagenome</name>
    <dbReference type="NCBI Taxonomy" id="408170"/>
    <lineage>
        <taxon>unclassified sequences</taxon>
        <taxon>metagenomes</taxon>
        <taxon>organismal metagenomes</taxon>
    </lineage>
</organism>
<feature type="transmembrane region" description="Helical" evidence="1">
    <location>
        <begin position="125"/>
        <end position="146"/>
    </location>
</feature>
<gene>
    <name evidence="2" type="ORF">OBE_09880</name>
</gene>